<reference evidence="1" key="1">
    <citation type="submission" date="2020-02" db="EMBL/GenBank/DDBJ databases">
        <authorList>
            <person name="Palmer J.M."/>
        </authorList>
    </citation>
    <scope>NUCLEOTIDE SEQUENCE</scope>
    <source>
        <strain evidence="1">EPUS1.4</strain>
        <tissue evidence="1">Thallus</tissue>
    </source>
</reference>
<dbReference type="EMBL" id="JAACFV010000107">
    <property type="protein sequence ID" value="KAF7505538.1"/>
    <property type="molecule type" value="Genomic_DNA"/>
</dbReference>
<evidence type="ECO:0000313" key="1">
    <source>
        <dbReference type="EMBL" id="KAF7505538.1"/>
    </source>
</evidence>
<organism evidence="1 2">
    <name type="scientific">Endocarpon pusillum</name>
    <dbReference type="NCBI Taxonomy" id="364733"/>
    <lineage>
        <taxon>Eukaryota</taxon>
        <taxon>Fungi</taxon>
        <taxon>Dikarya</taxon>
        <taxon>Ascomycota</taxon>
        <taxon>Pezizomycotina</taxon>
        <taxon>Eurotiomycetes</taxon>
        <taxon>Chaetothyriomycetidae</taxon>
        <taxon>Verrucariales</taxon>
        <taxon>Verrucariaceae</taxon>
        <taxon>Endocarpon</taxon>
    </lineage>
</organism>
<gene>
    <name evidence="1" type="ORF">GJ744_000700</name>
</gene>
<accession>A0A8H7AB30</accession>
<protein>
    <submittedName>
        <fullName evidence="1">Uncharacterized protein</fullName>
    </submittedName>
</protein>
<sequence length="206" mass="23509">MISSVVYSRSKARTGFDLWSSLHTRWVKNRQNQKGSGAEDSYPQLPSYYACVNISKALPNIEHFQMLTSMDEDTLPTLGNLCDQGAIVYFVKYDVLSNRSHLLPFAFQAVLERPMQLGLDRIPLREDAWNIMGDEKDQVLVGNVADMETHIETGFWLISIRGARFLGEMSGFAAQGTLDAGIMWKETFLKRQDAFEDQITVSRRYR</sequence>
<name>A0A8H7AB30_9EURO</name>
<comment type="caution">
    <text evidence="1">The sequence shown here is derived from an EMBL/GenBank/DDBJ whole genome shotgun (WGS) entry which is preliminary data.</text>
</comment>
<dbReference type="AlphaFoldDB" id="A0A8H7AB30"/>
<keyword evidence="2" id="KW-1185">Reference proteome</keyword>
<evidence type="ECO:0000313" key="2">
    <source>
        <dbReference type="Proteomes" id="UP000606974"/>
    </source>
</evidence>
<dbReference type="Proteomes" id="UP000606974">
    <property type="component" value="Unassembled WGS sequence"/>
</dbReference>
<proteinExistence type="predicted"/>